<dbReference type="SUPFAM" id="SSF53098">
    <property type="entry name" value="Ribonuclease H-like"/>
    <property type="match status" value="1"/>
</dbReference>
<gene>
    <name evidence="2" type="ORF">PT974_02846</name>
</gene>
<dbReference type="InterPro" id="IPR036397">
    <property type="entry name" value="RNaseH_sf"/>
</dbReference>
<dbReference type="Gene3D" id="3.30.420.10">
    <property type="entry name" value="Ribonuclease H-like superfamily/Ribonuclease H"/>
    <property type="match status" value="1"/>
</dbReference>
<dbReference type="Pfam" id="PF21762">
    <property type="entry name" value="DEDDh_C"/>
    <property type="match status" value="1"/>
</dbReference>
<organism evidence="2 3">
    <name type="scientific">Cladobotryum mycophilum</name>
    <dbReference type="NCBI Taxonomy" id="491253"/>
    <lineage>
        <taxon>Eukaryota</taxon>
        <taxon>Fungi</taxon>
        <taxon>Dikarya</taxon>
        <taxon>Ascomycota</taxon>
        <taxon>Pezizomycotina</taxon>
        <taxon>Sordariomycetes</taxon>
        <taxon>Hypocreomycetidae</taxon>
        <taxon>Hypocreales</taxon>
        <taxon>Hypocreaceae</taxon>
        <taxon>Cladobotryum</taxon>
    </lineage>
</organism>
<evidence type="ECO:0000313" key="3">
    <source>
        <dbReference type="Proteomes" id="UP001338125"/>
    </source>
</evidence>
<protein>
    <recommendedName>
        <fullName evidence="1">Gfd2/YDR514C-like C-terminal domain-containing protein</fullName>
    </recommendedName>
</protein>
<keyword evidence="3" id="KW-1185">Reference proteome</keyword>
<feature type="domain" description="Gfd2/YDR514C-like C-terminal" evidence="1">
    <location>
        <begin position="40"/>
        <end position="240"/>
    </location>
</feature>
<dbReference type="Proteomes" id="UP001338125">
    <property type="component" value="Unassembled WGS sequence"/>
</dbReference>
<dbReference type="EMBL" id="JAVFKD010000002">
    <property type="protein sequence ID" value="KAK5997485.1"/>
    <property type="molecule type" value="Genomic_DNA"/>
</dbReference>
<reference evidence="2 3" key="1">
    <citation type="submission" date="2024-01" db="EMBL/GenBank/DDBJ databases">
        <title>Complete genome of Cladobotryum mycophilum ATHUM6906.</title>
        <authorList>
            <person name="Christinaki A.C."/>
            <person name="Myridakis A.I."/>
            <person name="Kouvelis V.N."/>
        </authorList>
    </citation>
    <scope>NUCLEOTIDE SEQUENCE [LARGE SCALE GENOMIC DNA]</scope>
    <source>
        <strain evidence="2 3">ATHUM6906</strain>
    </source>
</reference>
<proteinExistence type="predicted"/>
<evidence type="ECO:0000259" key="1">
    <source>
        <dbReference type="Pfam" id="PF21762"/>
    </source>
</evidence>
<dbReference type="InterPro" id="IPR048519">
    <property type="entry name" value="Gfd2/YDR514C-like_C"/>
</dbReference>
<dbReference type="InterPro" id="IPR040151">
    <property type="entry name" value="Gfd2/YDR514C-like"/>
</dbReference>
<accession>A0ABR0T0F3</accession>
<dbReference type="InterPro" id="IPR012337">
    <property type="entry name" value="RNaseH-like_sf"/>
</dbReference>
<sequence>MDSPPFATKPTKLKPRLGGLKNLERLLGLRQDQILPTDAIFISLDLEVASDRKTLHLSAGKPVVTQLGFATLDTRDIRALSSLSDMRGFISIRMFKVAGLSSSKTAQSKGKKRCVFVKPRHITQEQVPTTLTQNLRIHDGSSKDGPLRNIVLVGHSIREDLKIIRLLDINIFDVAPVLTAINTYVIARYILPPYSPNICLQPEQNFSLAGVLSELGCQPDPSEFHNADNDAVYSLYMMLLLAIKQGTSRNAELTIDELRNLETLKWVVFKTLESGVSTTSFNRHNHNYKSTITLGAGIREIGVIAQFSRLKR</sequence>
<dbReference type="PANTHER" id="PTHR28083:SF1">
    <property type="entry name" value="GOOD FOR FULL DBP5 ACTIVITY PROTEIN 2"/>
    <property type="match status" value="1"/>
</dbReference>
<dbReference type="PANTHER" id="PTHR28083">
    <property type="entry name" value="GOOD FOR FULL DBP5 ACTIVITY PROTEIN 2"/>
    <property type="match status" value="1"/>
</dbReference>
<evidence type="ECO:0000313" key="2">
    <source>
        <dbReference type="EMBL" id="KAK5997485.1"/>
    </source>
</evidence>
<comment type="caution">
    <text evidence="2">The sequence shown here is derived from an EMBL/GenBank/DDBJ whole genome shotgun (WGS) entry which is preliminary data.</text>
</comment>
<name>A0ABR0T0F3_9HYPO</name>